<feature type="transmembrane region" description="Helical" evidence="2">
    <location>
        <begin position="179"/>
        <end position="203"/>
    </location>
</feature>
<keyword evidence="2" id="KW-1133">Transmembrane helix</keyword>
<dbReference type="EMBL" id="QKWP01001766">
    <property type="protein sequence ID" value="RIB06747.1"/>
    <property type="molecule type" value="Genomic_DNA"/>
</dbReference>
<evidence type="ECO:0000313" key="4">
    <source>
        <dbReference type="Proteomes" id="UP000266673"/>
    </source>
</evidence>
<keyword evidence="2" id="KW-0812">Transmembrane</keyword>
<evidence type="ECO:0000256" key="1">
    <source>
        <dbReference type="SAM" id="Coils"/>
    </source>
</evidence>
<organism evidence="3 4">
    <name type="scientific">Gigaspora rosea</name>
    <dbReference type="NCBI Taxonomy" id="44941"/>
    <lineage>
        <taxon>Eukaryota</taxon>
        <taxon>Fungi</taxon>
        <taxon>Fungi incertae sedis</taxon>
        <taxon>Mucoromycota</taxon>
        <taxon>Glomeromycotina</taxon>
        <taxon>Glomeromycetes</taxon>
        <taxon>Diversisporales</taxon>
        <taxon>Gigasporaceae</taxon>
        <taxon>Gigaspora</taxon>
    </lineage>
</organism>
<accession>A0A397UCF3</accession>
<dbReference type="AlphaFoldDB" id="A0A397UCF3"/>
<comment type="caution">
    <text evidence="3">The sequence shown here is derived from an EMBL/GenBank/DDBJ whole genome shotgun (WGS) entry which is preliminary data.</text>
</comment>
<keyword evidence="1" id="KW-0175">Coiled coil</keyword>
<name>A0A397UCF3_9GLOM</name>
<proteinExistence type="predicted"/>
<reference evidence="3 4" key="1">
    <citation type="submission" date="2018-06" db="EMBL/GenBank/DDBJ databases">
        <title>Comparative genomics reveals the genomic features of Rhizophagus irregularis, R. cerebriforme, R. diaphanum and Gigaspora rosea, and their symbiotic lifestyle signature.</title>
        <authorList>
            <person name="Morin E."/>
            <person name="San Clemente H."/>
            <person name="Chen E.C.H."/>
            <person name="De La Providencia I."/>
            <person name="Hainaut M."/>
            <person name="Kuo A."/>
            <person name="Kohler A."/>
            <person name="Murat C."/>
            <person name="Tang N."/>
            <person name="Roy S."/>
            <person name="Loubradou J."/>
            <person name="Henrissat B."/>
            <person name="Grigoriev I.V."/>
            <person name="Corradi N."/>
            <person name="Roux C."/>
            <person name="Martin F.M."/>
        </authorList>
    </citation>
    <scope>NUCLEOTIDE SEQUENCE [LARGE SCALE GENOMIC DNA]</scope>
    <source>
        <strain evidence="3 4">DAOM 194757</strain>
    </source>
</reference>
<keyword evidence="4" id="KW-1185">Reference proteome</keyword>
<gene>
    <name evidence="3" type="ORF">C2G38_2216288</name>
</gene>
<sequence>MTRTKKADSVSSQMARLQNRLIDYQEQAQEINPPDVEALQQASRYEQMVLERNRWRAWAANLEDKNTVLRRRVGEVERRVEEASELEEENQELEEENRELEEENREWRRRVEEVVDRAVRGTFVHFGHLILGGPWVVARVVISFLWSLRCGSQYLSSLDKPGSDLCAFRLSRFGILTGLAVGTSLLVSCSLVWSGILSLIILVRPSLVLPDLAYFVEPRLVVHFVVIIEFNGIENTGATNARGFKYALLNESLSIRQENTGATNARGFKYALLNESLSIRQENTGATNARGFKYALLNESLSIRQENTGATNARGFKYALLNESLSIRQENTGATNARGFKYALLNESLSIRQENTGATNARGFKYALLNESLSIRQENTGATNARGFKYALLNESLSIRQENTSATNARGFKNNLSQKKKKERIQLNVSTLQYLNNVPGCFNFQRGEGGEGGPKSSSCF</sequence>
<dbReference type="Proteomes" id="UP000266673">
    <property type="component" value="Unassembled WGS sequence"/>
</dbReference>
<keyword evidence="2" id="KW-0472">Membrane</keyword>
<evidence type="ECO:0000313" key="3">
    <source>
        <dbReference type="EMBL" id="RIB06747.1"/>
    </source>
</evidence>
<feature type="coiled-coil region" evidence="1">
    <location>
        <begin position="59"/>
        <end position="117"/>
    </location>
</feature>
<evidence type="ECO:0000256" key="2">
    <source>
        <dbReference type="SAM" id="Phobius"/>
    </source>
</evidence>
<protein>
    <submittedName>
        <fullName evidence="3">Uncharacterized protein</fullName>
    </submittedName>
</protein>